<dbReference type="STRING" id="1379903.ATO8_17250"/>
<dbReference type="NCBIfam" id="TIGR02122">
    <property type="entry name" value="TRAP_TAXI"/>
    <property type="match status" value="1"/>
</dbReference>
<reference evidence="2 3" key="1">
    <citation type="journal article" date="2014" name="Antonie Van Leeuwenhoek">
        <title>Roseivivax atlanticus sp. nov., isolated from surface seawater of the Atlantic Ocean.</title>
        <authorList>
            <person name="Li G."/>
            <person name="Lai Q."/>
            <person name="Liu X."/>
            <person name="Sun F."/>
            <person name="Shao Z."/>
        </authorList>
    </citation>
    <scope>NUCLEOTIDE SEQUENCE [LARGE SCALE GENOMIC DNA]</scope>
    <source>
        <strain evidence="2 3">22II-s10s</strain>
    </source>
</reference>
<dbReference type="SUPFAM" id="SSF53850">
    <property type="entry name" value="Periplasmic binding protein-like II"/>
    <property type="match status" value="1"/>
</dbReference>
<keyword evidence="3" id="KW-1185">Reference proteome</keyword>
<dbReference type="InterPro" id="IPR011852">
    <property type="entry name" value="TRAP_TAXI"/>
</dbReference>
<evidence type="ECO:0000313" key="3">
    <source>
        <dbReference type="Proteomes" id="UP000019063"/>
    </source>
</evidence>
<dbReference type="Gene3D" id="3.40.190.10">
    <property type="entry name" value="Periplasmic binding protein-like II"/>
    <property type="match status" value="2"/>
</dbReference>
<keyword evidence="2" id="KW-0675">Receptor</keyword>
<gene>
    <name evidence="2" type="ORF">ATO8_17250</name>
</gene>
<dbReference type="AlphaFoldDB" id="W4HFG7"/>
<dbReference type="Pfam" id="PF16868">
    <property type="entry name" value="NMT1_3"/>
    <property type="match status" value="1"/>
</dbReference>
<organism evidence="2 3">
    <name type="scientific">Roseivivax marinus</name>
    <dbReference type="NCBI Taxonomy" id="1379903"/>
    <lineage>
        <taxon>Bacteria</taxon>
        <taxon>Pseudomonadati</taxon>
        <taxon>Pseudomonadota</taxon>
        <taxon>Alphaproteobacteria</taxon>
        <taxon>Rhodobacterales</taxon>
        <taxon>Roseobacteraceae</taxon>
        <taxon>Roseivivax</taxon>
    </lineage>
</organism>
<dbReference type="Proteomes" id="UP000019063">
    <property type="component" value="Unassembled WGS sequence"/>
</dbReference>
<dbReference type="RefSeq" id="WP_043846331.1">
    <property type="nucleotide sequence ID" value="NZ_AQQW01000012.1"/>
</dbReference>
<name>W4HFG7_9RHOB</name>
<accession>W4HFG7</accession>
<protein>
    <submittedName>
        <fullName evidence="2">TRAP transporter solute receptor TAXI family protein</fullName>
    </submittedName>
</protein>
<comment type="caution">
    <text evidence="2">The sequence shown here is derived from an EMBL/GenBank/DDBJ whole genome shotgun (WGS) entry which is preliminary data.</text>
</comment>
<proteinExistence type="predicted"/>
<keyword evidence="1" id="KW-0732">Signal</keyword>
<dbReference type="PANTHER" id="PTHR42941:SF1">
    <property type="entry name" value="SLL1037 PROTEIN"/>
    <property type="match status" value="1"/>
</dbReference>
<dbReference type="PANTHER" id="PTHR42941">
    <property type="entry name" value="SLL1037 PROTEIN"/>
    <property type="match status" value="1"/>
</dbReference>
<dbReference type="eggNOG" id="COG2358">
    <property type="taxonomic scope" value="Bacteria"/>
</dbReference>
<dbReference type="PATRIC" id="fig|1317118.6.peg.3550"/>
<evidence type="ECO:0000313" key="2">
    <source>
        <dbReference type="EMBL" id="ETW11439.1"/>
    </source>
</evidence>
<feature type="signal peptide" evidence="1">
    <location>
        <begin position="1"/>
        <end position="23"/>
    </location>
</feature>
<evidence type="ECO:0000256" key="1">
    <source>
        <dbReference type="SAM" id="SignalP"/>
    </source>
</evidence>
<feature type="chain" id="PRO_5004843200" evidence="1">
    <location>
        <begin position="24"/>
        <end position="332"/>
    </location>
</feature>
<dbReference type="EMBL" id="AQQW01000012">
    <property type="protein sequence ID" value="ETW11439.1"/>
    <property type="molecule type" value="Genomic_DNA"/>
</dbReference>
<sequence>MIRTTTATATAIALALAATQAIAQDDTDRSDWPSTFVVGTASPGGTYAIYGQGVASVIGSALDIPTSTQQTQGPAQNLVLVNRDRVDLGLTTMGPAFEALNGELELDPGTEFENIRALFAMYVTPFQAAALEQSGITSVSEFDGKTVGTGPRAGTGGTYWARWFDALGLDVNVQNGPLGDQTSQLADGRLDAVATAAGLPLAAFTELEALAPTVIFSLSEEEIGQLQDSVPYAQTFEIPAETYSSLDEPVQTMAMWNIAFTDENMPESLAYEITKAIFENQEDLVSTHASARETLLENVGKNDLVPYHPGAVRYYREQGIEIPEGAMPEGME</sequence>